<dbReference type="InterPro" id="IPR001597">
    <property type="entry name" value="ArAA_b-elim_lyase/Thr_aldolase"/>
</dbReference>
<dbReference type="PATRIC" id="fig|294.162.peg.5313"/>
<accession>A0A0P8WLC8</accession>
<dbReference type="GO" id="GO:0006520">
    <property type="term" value="P:amino acid metabolic process"/>
    <property type="evidence" value="ECO:0007669"/>
    <property type="project" value="InterPro"/>
</dbReference>
<dbReference type="InterPro" id="IPR015421">
    <property type="entry name" value="PyrdxlP-dep_Trfase_major"/>
</dbReference>
<comment type="subunit">
    <text evidence="2">Homotetramer.</text>
</comment>
<dbReference type="GO" id="GO:0016829">
    <property type="term" value="F:lyase activity"/>
    <property type="evidence" value="ECO:0007669"/>
    <property type="project" value="UniProtKB-KW"/>
</dbReference>
<evidence type="ECO:0000259" key="4">
    <source>
        <dbReference type="Pfam" id="PF01212"/>
    </source>
</evidence>
<reference evidence="5 6" key="1">
    <citation type="submission" date="2015-09" db="EMBL/GenBank/DDBJ databases">
        <authorList>
            <person name="Jackson K.R."/>
            <person name="Lunt B.L."/>
            <person name="Fisher J.N.B."/>
            <person name="Gardner A.V."/>
            <person name="Bailey M.E."/>
            <person name="Deus L.M."/>
            <person name="Earl A.S."/>
            <person name="Gibby P.D."/>
            <person name="Hartmann K.A."/>
            <person name="Liu J.E."/>
            <person name="Manci A.M."/>
            <person name="Nielsen D.A."/>
            <person name="Solomon M.B."/>
            <person name="Breakwell D.P."/>
            <person name="Burnett S.H."/>
            <person name="Grose J.H."/>
        </authorList>
    </citation>
    <scope>NUCLEOTIDE SEQUENCE [LARGE SCALE GENOMIC DNA]</scope>
    <source>
        <strain evidence="5 6">S613</strain>
    </source>
</reference>
<dbReference type="SUPFAM" id="SSF53383">
    <property type="entry name" value="PLP-dependent transferases"/>
    <property type="match status" value="1"/>
</dbReference>
<dbReference type="InterPro" id="IPR015424">
    <property type="entry name" value="PyrdxlP-dep_Trfase"/>
</dbReference>
<organism evidence="5 6">
    <name type="scientific">Pseudomonas fluorescens</name>
    <dbReference type="NCBI Taxonomy" id="294"/>
    <lineage>
        <taxon>Bacteria</taxon>
        <taxon>Pseudomonadati</taxon>
        <taxon>Pseudomonadota</taxon>
        <taxon>Gammaproteobacteria</taxon>
        <taxon>Pseudomonadales</taxon>
        <taxon>Pseudomonadaceae</taxon>
        <taxon>Pseudomonas</taxon>
    </lineage>
</organism>
<protein>
    <submittedName>
        <fullName evidence="5">Beta-eliminating lyase family protein</fullName>
    </submittedName>
</protein>
<dbReference type="AlphaFoldDB" id="A0A0P8WLC8"/>
<dbReference type="EMBL" id="LJXB01000091">
    <property type="protein sequence ID" value="KPU53917.1"/>
    <property type="molecule type" value="Genomic_DNA"/>
</dbReference>
<comment type="caution">
    <text evidence="5">The sequence shown here is derived from an EMBL/GenBank/DDBJ whole genome shotgun (WGS) entry which is preliminary data.</text>
</comment>
<evidence type="ECO:0000256" key="3">
    <source>
        <dbReference type="ARBA" id="ARBA00022898"/>
    </source>
</evidence>
<feature type="domain" description="Aromatic amino acid beta-eliminating lyase/threonine aldolase" evidence="4">
    <location>
        <begin position="5"/>
        <end position="53"/>
    </location>
</feature>
<dbReference type="RefSeq" id="WP_230853246.1">
    <property type="nucleotide sequence ID" value="NZ_LJXB01000091.1"/>
</dbReference>
<keyword evidence="5" id="KW-0456">Lyase</keyword>
<dbReference type="Gene3D" id="3.40.640.10">
    <property type="entry name" value="Type I PLP-dependent aspartate aminotransferase-like (Major domain)"/>
    <property type="match status" value="1"/>
</dbReference>
<evidence type="ECO:0000256" key="2">
    <source>
        <dbReference type="ARBA" id="ARBA00011881"/>
    </source>
</evidence>
<dbReference type="Pfam" id="PF01212">
    <property type="entry name" value="Beta_elim_lyase"/>
    <property type="match status" value="1"/>
</dbReference>
<comment type="cofactor">
    <cofactor evidence="1">
        <name>pyridoxal 5'-phosphate</name>
        <dbReference type="ChEBI" id="CHEBI:597326"/>
    </cofactor>
</comment>
<evidence type="ECO:0000313" key="6">
    <source>
        <dbReference type="Proteomes" id="UP000050349"/>
    </source>
</evidence>
<name>A0A0P8WLC8_PSEFL</name>
<evidence type="ECO:0000256" key="1">
    <source>
        <dbReference type="ARBA" id="ARBA00001933"/>
    </source>
</evidence>
<gene>
    <name evidence="5" type="ORF">AN403_934</name>
</gene>
<proteinExistence type="predicted"/>
<dbReference type="Proteomes" id="UP000050349">
    <property type="component" value="Unassembled WGS sequence"/>
</dbReference>
<evidence type="ECO:0000313" key="5">
    <source>
        <dbReference type="EMBL" id="KPU53917.1"/>
    </source>
</evidence>
<sequence>MDVFLVPTGTAANSLCLSAMTPPWGNIYCHPASHINNDECGAPEFFSNGAKLMTGAARLPDPERHTFFRSVGLGLEDIAIANELYQLHRKNN</sequence>
<keyword evidence="3" id="KW-0663">Pyridoxal phosphate</keyword>